<dbReference type="EMBL" id="VIIS01000001">
    <property type="protein sequence ID" value="KAF0314751.1"/>
    <property type="molecule type" value="Genomic_DNA"/>
</dbReference>
<accession>A0A6A4XHZ2</accession>
<organism evidence="2 3">
    <name type="scientific">Amphibalanus amphitrite</name>
    <name type="common">Striped barnacle</name>
    <name type="synonym">Balanus amphitrite</name>
    <dbReference type="NCBI Taxonomy" id="1232801"/>
    <lineage>
        <taxon>Eukaryota</taxon>
        <taxon>Metazoa</taxon>
        <taxon>Ecdysozoa</taxon>
        <taxon>Arthropoda</taxon>
        <taxon>Crustacea</taxon>
        <taxon>Multicrustacea</taxon>
        <taxon>Cirripedia</taxon>
        <taxon>Thoracica</taxon>
        <taxon>Thoracicalcarea</taxon>
        <taxon>Balanomorpha</taxon>
        <taxon>Balanoidea</taxon>
        <taxon>Balanidae</taxon>
        <taxon>Amphibalaninae</taxon>
        <taxon>Amphibalanus</taxon>
    </lineage>
</organism>
<comment type="caution">
    <text evidence="2">The sequence shown here is derived from an EMBL/GenBank/DDBJ whole genome shotgun (WGS) entry which is preliminary data.</text>
</comment>
<dbReference type="AlphaFoldDB" id="A0A6A4XHZ2"/>
<protein>
    <submittedName>
        <fullName evidence="2">Uncharacterized protein</fullName>
    </submittedName>
</protein>
<evidence type="ECO:0000313" key="3">
    <source>
        <dbReference type="Proteomes" id="UP000440578"/>
    </source>
</evidence>
<dbReference type="OrthoDB" id="6402977at2759"/>
<reference evidence="2 3" key="1">
    <citation type="submission" date="2019-07" db="EMBL/GenBank/DDBJ databases">
        <title>Draft genome assembly of a fouling barnacle, Amphibalanus amphitrite (Darwin, 1854): The first reference genome for Thecostraca.</title>
        <authorList>
            <person name="Kim W."/>
        </authorList>
    </citation>
    <scope>NUCLEOTIDE SEQUENCE [LARGE SCALE GENOMIC DNA]</scope>
    <source>
        <strain evidence="2">SNU_AA5</strain>
        <tissue evidence="2">Soma without cirri and trophi</tissue>
    </source>
</reference>
<evidence type="ECO:0000313" key="2">
    <source>
        <dbReference type="EMBL" id="KAF0314751.1"/>
    </source>
</evidence>
<evidence type="ECO:0000256" key="1">
    <source>
        <dbReference type="SAM" id="MobiDB-lite"/>
    </source>
</evidence>
<name>A0A6A4XHZ2_AMPAM</name>
<proteinExistence type="predicted"/>
<keyword evidence="3" id="KW-1185">Reference proteome</keyword>
<feature type="region of interest" description="Disordered" evidence="1">
    <location>
        <begin position="82"/>
        <end position="102"/>
    </location>
</feature>
<dbReference type="Proteomes" id="UP000440578">
    <property type="component" value="Unassembled WGS sequence"/>
</dbReference>
<sequence>MWPVSGSRPSSGLGSQCGSPLLISEAVLPWDAAAGRCLRPEPLAGRLLRAGRALGRPPSVTFVGDSRARELFVRAVHASGRPQAALPPRRPEPDTCLEPSSSPEYQCQHGMCSQRVAGSVLTSRLEWRPQMNEYMAAVLDGVAADCGSRRREDCPDTVVVNSGLWYSFRVEVYSGNRRERLVALFRAGLLRLLPSLQRLARSTHTVWKLEEAMFSEFVKDKYYPENAKTEINGLIIVQQAVLYDVTANIPELTVWSSLLPETTRHMFRVCARSRPLSWAECPDAIHMGRSLQDSFLERILGGLCDRALGVLR</sequence>
<gene>
    <name evidence="2" type="ORF">FJT64_000021</name>
</gene>